<dbReference type="Gene3D" id="1.10.10.10">
    <property type="entry name" value="Winged helix-like DNA-binding domain superfamily/Winged helix DNA-binding domain"/>
    <property type="match status" value="1"/>
</dbReference>
<dbReference type="Proteomes" id="UP000481033">
    <property type="component" value="Unassembled WGS sequence"/>
</dbReference>
<name>A0A6M0RRI9_9CYAN</name>
<dbReference type="InterPro" id="IPR012702">
    <property type="entry name" value="CP_lyase_PhnF"/>
</dbReference>
<evidence type="ECO:0000259" key="4">
    <source>
        <dbReference type="PROSITE" id="PS50949"/>
    </source>
</evidence>
<sequence>MFQSALPRYVQIANDLRHDIQQGVYQTGDRLPSQQQLGIRFGVNRHTVRQAVDLLKEEGLLRVDKGLGVFVADAPINYPIGKRVRYNNSLQAQGRSSRQKVLQLTETVATGKVAEYLALDLGDVVVQYETTGWADDKPLNVSTSYFAIASCPNIAEKLSEFASISKLMHDVYGFDHIRRRTFISSRPVKPQDAKLLKIAKNQSILLVQSINENQYGTAIEYTITRFRADSIELVIDS</sequence>
<gene>
    <name evidence="5" type="primary">phnF</name>
    <name evidence="5" type="ORF">DXZ20_22755</name>
</gene>
<dbReference type="InterPro" id="IPR050679">
    <property type="entry name" value="Bact_HTH_transcr_reg"/>
</dbReference>
<reference evidence="5 6" key="1">
    <citation type="journal article" date="2020" name="Microb. Ecol.">
        <title>Ecogenomics of the Marine Benthic Filamentous Cyanobacterium Adonisia.</title>
        <authorList>
            <person name="Walter J.M."/>
            <person name="Coutinho F.H."/>
            <person name="Leomil L."/>
            <person name="Hargreaves P.I."/>
            <person name="Campeao M.E."/>
            <person name="Vieira V.V."/>
            <person name="Silva B.S."/>
            <person name="Fistarol G.O."/>
            <person name="Salomon P.S."/>
            <person name="Sawabe T."/>
            <person name="Mino S."/>
            <person name="Hosokawa M."/>
            <person name="Miyashita H."/>
            <person name="Maruyama F."/>
            <person name="van Verk M.C."/>
            <person name="Dutilh B.E."/>
            <person name="Thompson C.C."/>
            <person name="Thompson F.L."/>
        </authorList>
    </citation>
    <scope>NUCLEOTIDE SEQUENCE [LARGE SCALE GENOMIC DNA]</scope>
    <source>
        <strain evidence="5 6">CCMR0081</strain>
    </source>
</reference>
<protein>
    <submittedName>
        <fullName evidence="5">Phosphonate metabolism transcriptional regulator PhnF</fullName>
    </submittedName>
</protein>
<accession>A0A6M0RRI9</accession>
<evidence type="ECO:0000256" key="2">
    <source>
        <dbReference type="ARBA" id="ARBA00023125"/>
    </source>
</evidence>
<dbReference type="PROSITE" id="PS50949">
    <property type="entry name" value="HTH_GNTR"/>
    <property type="match status" value="1"/>
</dbReference>
<dbReference type="SUPFAM" id="SSF46785">
    <property type="entry name" value="Winged helix' DNA-binding domain"/>
    <property type="match status" value="1"/>
</dbReference>
<keyword evidence="6" id="KW-1185">Reference proteome</keyword>
<dbReference type="Pfam" id="PF00392">
    <property type="entry name" value="GntR"/>
    <property type="match status" value="1"/>
</dbReference>
<evidence type="ECO:0000256" key="1">
    <source>
        <dbReference type="ARBA" id="ARBA00023015"/>
    </source>
</evidence>
<keyword evidence="1" id="KW-0805">Transcription regulation</keyword>
<dbReference type="PANTHER" id="PTHR44846">
    <property type="entry name" value="MANNOSYL-D-GLYCERATE TRANSPORT/METABOLISM SYSTEM REPRESSOR MNGR-RELATED"/>
    <property type="match status" value="1"/>
</dbReference>
<dbReference type="SUPFAM" id="SSF64288">
    <property type="entry name" value="Chorismate lyase-like"/>
    <property type="match status" value="1"/>
</dbReference>
<dbReference type="Pfam" id="PF07702">
    <property type="entry name" value="UTRA"/>
    <property type="match status" value="1"/>
</dbReference>
<keyword evidence="3" id="KW-0804">Transcription</keyword>
<dbReference type="RefSeq" id="WP_163664908.1">
    <property type="nucleotide sequence ID" value="NZ_QXHD01000004.1"/>
</dbReference>
<dbReference type="Gene3D" id="3.40.1410.10">
    <property type="entry name" value="Chorismate lyase-like"/>
    <property type="match status" value="1"/>
</dbReference>
<dbReference type="NCBIfam" id="TIGR02325">
    <property type="entry name" value="C_P_lyase_phnF"/>
    <property type="match status" value="1"/>
</dbReference>
<dbReference type="InterPro" id="IPR036388">
    <property type="entry name" value="WH-like_DNA-bd_sf"/>
</dbReference>
<evidence type="ECO:0000256" key="3">
    <source>
        <dbReference type="ARBA" id="ARBA00023163"/>
    </source>
</evidence>
<dbReference type="CDD" id="cd07377">
    <property type="entry name" value="WHTH_GntR"/>
    <property type="match status" value="1"/>
</dbReference>
<keyword evidence="2" id="KW-0238">DNA-binding</keyword>
<feature type="domain" description="HTH gntR-type" evidence="4">
    <location>
        <begin position="6"/>
        <end position="74"/>
    </location>
</feature>
<evidence type="ECO:0000313" key="6">
    <source>
        <dbReference type="Proteomes" id="UP000481033"/>
    </source>
</evidence>
<dbReference type="PANTHER" id="PTHR44846:SF16">
    <property type="entry name" value="TRANSCRIPTIONAL REGULATOR PHNF-RELATED"/>
    <property type="match status" value="1"/>
</dbReference>
<dbReference type="AlphaFoldDB" id="A0A6M0RRI9"/>
<comment type="caution">
    <text evidence="5">The sequence shown here is derived from an EMBL/GenBank/DDBJ whole genome shotgun (WGS) entry which is preliminary data.</text>
</comment>
<dbReference type="PRINTS" id="PR00035">
    <property type="entry name" value="HTHGNTR"/>
</dbReference>
<dbReference type="InterPro" id="IPR028978">
    <property type="entry name" value="Chorismate_lyase_/UTRA_dom_sf"/>
</dbReference>
<dbReference type="EMBL" id="QXHD01000004">
    <property type="protein sequence ID" value="NEZ58413.1"/>
    <property type="molecule type" value="Genomic_DNA"/>
</dbReference>
<proteinExistence type="predicted"/>
<dbReference type="SMART" id="SM00866">
    <property type="entry name" value="UTRA"/>
    <property type="match status" value="1"/>
</dbReference>
<dbReference type="GO" id="GO:0003677">
    <property type="term" value="F:DNA binding"/>
    <property type="evidence" value="ECO:0007669"/>
    <property type="project" value="UniProtKB-KW"/>
</dbReference>
<dbReference type="InterPro" id="IPR000524">
    <property type="entry name" value="Tscrpt_reg_HTH_GntR"/>
</dbReference>
<dbReference type="GO" id="GO:0003700">
    <property type="term" value="F:DNA-binding transcription factor activity"/>
    <property type="evidence" value="ECO:0007669"/>
    <property type="project" value="InterPro"/>
</dbReference>
<dbReference type="SMART" id="SM00345">
    <property type="entry name" value="HTH_GNTR"/>
    <property type="match status" value="1"/>
</dbReference>
<dbReference type="InterPro" id="IPR011663">
    <property type="entry name" value="UTRA"/>
</dbReference>
<evidence type="ECO:0000313" key="5">
    <source>
        <dbReference type="EMBL" id="NEZ58413.1"/>
    </source>
</evidence>
<dbReference type="InterPro" id="IPR036390">
    <property type="entry name" value="WH_DNA-bd_sf"/>
</dbReference>
<organism evidence="5 6">
    <name type="scientific">Adonisia turfae CCMR0081</name>
    <dbReference type="NCBI Taxonomy" id="2292702"/>
    <lineage>
        <taxon>Bacteria</taxon>
        <taxon>Bacillati</taxon>
        <taxon>Cyanobacteriota</taxon>
        <taxon>Adonisia</taxon>
        <taxon>Adonisia turfae</taxon>
    </lineage>
</organism>